<feature type="region of interest" description="Disordered" evidence="1">
    <location>
        <begin position="57"/>
        <end position="99"/>
    </location>
</feature>
<feature type="chain" id="PRO_5012804843" description="LolA-like domain-containing protein" evidence="3">
    <location>
        <begin position="22"/>
        <end position="532"/>
    </location>
</feature>
<feature type="transmembrane region" description="Helical" evidence="2">
    <location>
        <begin position="486"/>
        <end position="510"/>
    </location>
</feature>
<evidence type="ECO:0000256" key="3">
    <source>
        <dbReference type="SAM" id="SignalP"/>
    </source>
</evidence>
<keyword evidence="6" id="KW-1185">Reference proteome</keyword>
<evidence type="ECO:0000256" key="1">
    <source>
        <dbReference type="SAM" id="MobiDB-lite"/>
    </source>
</evidence>
<keyword evidence="2" id="KW-1133">Transmembrane helix</keyword>
<name>A0A226EDX8_FOLCA</name>
<dbReference type="Pfam" id="PF25898">
    <property type="entry name" value="LolA_2nd_metazoa"/>
    <property type="match status" value="1"/>
</dbReference>
<dbReference type="STRING" id="158441.A0A226EDX8"/>
<sequence>MKTSSPIFSVFFSVFCNIVSGLDSGVHNPGPELNVKLRDLAGGVGVGGFNPLLVDDKVRDDSDRGRSGDGVDIRGDPGHSVGNADDASGQIGGEASVDLGDGGDSRLLLVEGDARRPGLLSPDVYPVDSFPPKAPIIPDIFTVAVETIYMKEQKRQVWNLHVDRAEKIVVHKVDMPNTVGKRYEWFYSKIVRDFRSGLEFRISNGKEATDCIVEPISTDFELTSHNLKRFMLEHATLLLNFDPSFVNYWGKRSIRNLQCDIWLHESLGEFVSEFGFANDSTLPISVATFSRKTTPDIVAISNIYEDNSHIFNPFAKTQGHPDVTACLDPTPLLLRIVLDAPYAKLKLGREFTVLESIRRAVAGLAGISLLRVTDLALTEWPGGTTAFWFSLRQIVNFQELSKNNNSSSSTHSTIVFPLADAYRILRDVIQRHDVTLRVDLATNEHMLVGIQRGSLISIPRALHPIFMRNSNTKSLSVIKASYTSGAVAGLGLAMAVLGLAIGLLLGFVLWNGSTRVRYWRYPWSNIPYGLDT</sequence>
<dbReference type="AlphaFoldDB" id="A0A226EDX8"/>
<dbReference type="Proteomes" id="UP000198287">
    <property type="component" value="Unassembled WGS sequence"/>
</dbReference>
<keyword evidence="3" id="KW-0732">Signal</keyword>
<keyword evidence="2" id="KW-0812">Transmembrane</keyword>
<evidence type="ECO:0000256" key="2">
    <source>
        <dbReference type="SAM" id="Phobius"/>
    </source>
</evidence>
<dbReference type="EMBL" id="LNIX01000004">
    <property type="protein sequence ID" value="OXA55344.1"/>
    <property type="molecule type" value="Genomic_DNA"/>
</dbReference>
<proteinExistence type="predicted"/>
<dbReference type="PANTHER" id="PTHR36902:SF1">
    <property type="entry name" value="ENRICHED IN SURFACE-LABELED PROTEOME PROTEIN 9"/>
    <property type="match status" value="1"/>
</dbReference>
<feature type="signal peptide" evidence="3">
    <location>
        <begin position="1"/>
        <end position="21"/>
    </location>
</feature>
<evidence type="ECO:0000259" key="4">
    <source>
        <dbReference type="Pfam" id="PF25898"/>
    </source>
</evidence>
<organism evidence="5 6">
    <name type="scientific">Folsomia candida</name>
    <name type="common">Springtail</name>
    <dbReference type="NCBI Taxonomy" id="158441"/>
    <lineage>
        <taxon>Eukaryota</taxon>
        <taxon>Metazoa</taxon>
        <taxon>Ecdysozoa</taxon>
        <taxon>Arthropoda</taxon>
        <taxon>Hexapoda</taxon>
        <taxon>Collembola</taxon>
        <taxon>Entomobryomorpha</taxon>
        <taxon>Isotomoidea</taxon>
        <taxon>Isotomidae</taxon>
        <taxon>Proisotominae</taxon>
        <taxon>Folsomia</taxon>
    </lineage>
</organism>
<feature type="compositionally biased region" description="Basic and acidic residues" evidence="1">
    <location>
        <begin position="57"/>
        <end position="77"/>
    </location>
</feature>
<keyword evidence="2" id="KW-0472">Membrane</keyword>
<reference evidence="5 6" key="1">
    <citation type="submission" date="2015-12" db="EMBL/GenBank/DDBJ databases">
        <title>The genome of Folsomia candida.</title>
        <authorList>
            <person name="Faddeeva A."/>
            <person name="Derks M.F."/>
            <person name="Anvar Y."/>
            <person name="Smit S."/>
            <person name="Van Straalen N."/>
            <person name="Roelofs D."/>
        </authorList>
    </citation>
    <scope>NUCLEOTIDE SEQUENCE [LARGE SCALE GENOMIC DNA]</scope>
    <source>
        <strain evidence="5 6">VU population</strain>
        <tissue evidence="5">Whole body</tissue>
    </source>
</reference>
<dbReference type="PANTHER" id="PTHR36902">
    <property type="entry name" value="ENRICHED IN SURFACE-LABELED PROTEOME PROTEIN 9"/>
    <property type="match status" value="1"/>
</dbReference>
<gene>
    <name evidence="5" type="ORF">Fcan01_08598</name>
</gene>
<protein>
    <recommendedName>
        <fullName evidence="4">LolA-like domain-containing protein</fullName>
    </recommendedName>
</protein>
<feature type="domain" description="LolA-like" evidence="4">
    <location>
        <begin position="133"/>
        <end position="300"/>
    </location>
</feature>
<evidence type="ECO:0000313" key="6">
    <source>
        <dbReference type="Proteomes" id="UP000198287"/>
    </source>
</evidence>
<dbReference type="OrthoDB" id="5983572at2759"/>
<comment type="caution">
    <text evidence="5">The sequence shown here is derived from an EMBL/GenBank/DDBJ whole genome shotgun (WGS) entry which is preliminary data.</text>
</comment>
<accession>A0A226EDX8</accession>
<dbReference type="InterPro" id="IPR058831">
    <property type="entry name" value="LolA-like_dom_2nd"/>
</dbReference>
<evidence type="ECO:0000313" key="5">
    <source>
        <dbReference type="EMBL" id="OXA55344.1"/>
    </source>
</evidence>